<comment type="caution">
    <text evidence="2">The sequence shown here is derived from an EMBL/GenBank/DDBJ whole genome shotgun (WGS) entry which is preliminary data.</text>
</comment>
<evidence type="ECO:0000313" key="3">
    <source>
        <dbReference type="Proteomes" id="UP001597260"/>
    </source>
</evidence>
<dbReference type="RefSeq" id="WP_377576869.1">
    <property type="nucleotide sequence ID" value="NZ_JBHTMP010000067.1"/>
</dbReference>
<feature type="region of interest" description="Disordered" evidence="1">
    <location>
        <begin position="88"/>
        <end position="109"/>
    </location>
</feature>
<protein>
    <submittedName>
        <fullName evidence="2">Uncharacterized protein</fullName>
    </submittedName>
</protein>
<proteinExistence type="predicted"/>
<organism evidence="2 3">
    <name type="scientific">Micromonospora sonneratiae</name>
    <dbReference type="NCBI Taxonomy" id="1184706"/>
    <lineage>
        <taxon>Bacteria</taxon>
        <taxon>Bacillati</taxon>
        <taxon>Actinomycetota</taxon>
        <taxon>Actinomycetes</taxon>
        <taxon>Micromonosporales</taxon>
        <taxon>Micromonosporaceae</taxon>
        <taxon>Micromonospora</taxon>
    </lineage>
</organism>
<feature type="region of interest" description="Disordered" evidence="1">
    <location>
        <begin position="158"/>
        <end position="180"/>
    </location>
</feature>
<accession>A0ABW3YP26</accession>
<evidence type="ECO:0000256" key="1">
    <source>
        <dbReference type="SAM" id="MobiDB-lite"/>
    </source>
</evidence>
<gene>
    <name evidence="2" type="ORF">ACFQ4H_28890</name>
</gene>
<dbReference type="Proteomes" id="UP001597260">
    <property type="component" value="Unassembled WGS sequence"/>
</dbReference>
<dbReference type="EMBL" id="JBHTMP010000067">
    <property type="protein sequence ID" value="MFD1325110.1"/>
    <property type="molecule type" value="Genomic_DNA"/>
</dbReference>
<reference evidence="3" key="1">
    <citation type="journal article" date="2019" name="Int. J. Syst. Evol. Microbiol.">
        <title>The Global Catalogue of Microorganisms (GCM) 10K type strain sequencing project: providing services to taxonomists for standard genome sequencing and annotation.</title>
        <authorList>
            <consortium name="The Broad Institute Genomics Platform"/>
            <consortium name="The Broad Institute Genome Sequencing Center for Infectious Disease"/>
            <person name="Wu L."/>
            <person name="Ma J."/>
        </authorList>
    </citation>
    <scope>NUCLEOTIDE SEQUENCE [LARGE SCALE GENOMIC DNA]</scope>
    <source>
        <strain evidence="3">JCM 31037</strain>
    </source>
</reference>
<evidence type="ECO:0000313" key="2">
    <source>
        <dbReference type="EMBL" id="MFD1325110.1"/>
    </source>
</evidence>
<sequence length="226" mass="23851">MTVSIGDVVAQLREARVRLAAAAVTALRAKADADHAHSCYLEVAQGSGHSPLKGAIDDISVASDKTAKYARLIEAAREALTAYSNKIAPGSASDEDVSDEEMPSGEGVVQSSVQRLEGRKNIGSFLQRMARNVESLQDAGKNVTEVVQKTVKIVRDPFGPKGSQLAGTSTPSSGQPTPPVAIKYSEAAGHLIAFTLIAGIAAHRSGQLIQRQLERLRARGGKKRAE</sequence>
<name>A0ABW3YP26_9ACTN</name>
<feature type="compositionally biased region" description="Acidic residues" evidence="1">
    <location>
        <begin position="93"/>
        <end position="103"/>
    </location>
</feature>
<keyword evidence="3" id="KW-1185">Reference proteome</keyword>